<evidence type="ECO:0000313" key="3">
    <source>
        <dbReference type="EMBL" id="QYY44277.1"/>
    </source>
</evidence>
<dbReference type="InterPro" id="IPR013762">
    <property type="entry name" value="Integrase-like_cat_sf"/>
</dbReference>
<dbReference type="PANTHER" id="PTHR30349">
    <property type="entry name" value="PHAGE INTEGRASE-RELATED"/>
    <property type="match status" value="1"/>
</dbReference>
<feature type="domain" description="Tyr recombinase" evidence="2">
    <location>
        <begin position="17"/>
        <end position="202"/>
    </location>
</feature>
<evidence type="ECO:0000313" key="4">
    <source>
        <dbReference type="Proteomes" id="UP000826616"/>
    </source>
</evidence>
<reference evidence="3 4" key="1">
    <citation type="submission" date="2021-08" db="EMBL/GenBank/DDBJ databases">
        <title>Complete genome sequence of the strain Aneurinibacillus thermoaerophilus CCM 8960.</title>
        <authorList>
            <person name="Musilova J."/>
            <person name="Kourilova X."/>
            <person name="Pernicova I."/>
            <person name="Bezdicek M."/>
            <person name="Lengerova M."/>
            <person name="Obruca S."/>
            <person name="Sedlar K."/>
        </authorList>
    </citation>
    <scope>NUCLEOTIDE SEQUENCE [LARGE SCALE GENOMIC DNA]</scope>
    <source>
        <strain evidence="3 4">CCM 8960</strain>
    </source>
</reference>
<name>A0ABX8YFC0_ANETH</name>
<dbReference type="EMBL" id="CP080764">
    <property type="protein sequence ID" value="QYY44277.1"/>
    <property type="molecule type" value="Genomic_DNA"/>
</dbReference>
<dbReference type="CDD" id="cd01189">
    <property type="entry name" value="INT_ICEBs1_C_like"/>
    <property type="match status" value="1"/>
</dbReference>
<dbReference type="InterPro" id="IPR011010">
    <property type="entry name" value="DNA_brk_join_enz"/>
</dbReference>
<protein>
    <submittedName>
        <fullName evidence="3">Site-specific integrase</fullName>
    </submittedName>
</protein>
<proteinExistence type="predicted"/>
<dbReference type="Pfam" id="PF00589">
    <property type="entry name" value="Phage_integrase"/>
    <property type="match status" value="1"/>
</dbReference>
<evidence type="ECO:0000259" key="2">
    <source>
        <dbReference type="PROSITE" id="PS51898"/>
    </source>
</evidence>
<dbReference type="InterPro" id="IPR050090">
    <property type="entry name" value="Tyrosine_recombinase_XerCD"/>
</dbReference>
<dbReference type="PROSITE" id="PS51898">
    <property type="entry name" value="TYR_RECOMBINASE"/>
    <property type="match status" value="1"/>
</dbReference>
<dbReference type="SUPFAM" id="SSF56349">
    <property type="entry name" value="DNA breaking-rejoining enzymes"/>
    <property type="match status" value="1"/>
</dbReference>
<dbReference type="PANTHER" id="PTHR30349:SF64">
    <property type="entry name" value="PROPHAGE INTEGRASE INTD-RELATED"/>
    <property type="match status" value="1"/>
</dbReference>
<dbReference type="InterPro" id="IPR002104">
    <property type="entry name" value="Integrase_catalytic"/>
</dbReference>
<dbReference type="Gene3D" id="1.10.443.10">
    <property type="entry name" value="Intergrase catalytic core"/>
    <property type="match status" value="1"/>
</dbReference>
<sequence length="221" mass="25018">MATNPAHTVEKPKQKAKQFNVWSEEETIRFLAVAKQSRYYIVFLLAIYTGMRQGEILGLRVRDVDIQRRTISINRIMLNNGKGFKEGTKTSGSSRTVVFPSSIVPDLQKAIEGKQPDDTLVMTSICTTLKPNNITRRFRNLIEVAKVPKIRFHDLRHTHATIMLKQGVHPKIVAERLGHSRTQLTLDTYSHVLPSMQAEAADNFGQVLDRYATKNATTSEN</sequence>
<dbReference type="RefSeq" id="WP_162265023.1">
    <property type="nucleotide sequence ID" value="NZ_FNDE01000008.1"/>
</dbReference>
<accession>A0ABX8YFC0</accession>
<organism evidence="3 4">
    <name type="scientific">Aneurinibacillus thermoaerophilus</name>
    <dbReference type="NCBI Taxonomy" id="143495"/>
    <lineage>
        <taxon>Bacteria</taxon>
        <taxon>Bacillati</taxon>
        <taxon>Bacillota</taxon>
        <taxon>Bacilli</taxon>
        <taxon>Bacillales</taxon>
        <taxon>Paenibacillaceae</taxon>
        <taxon>Aneurinibacillus group</taxon>
        <taxon>Aneurinibacillus</taxon>
    </lineage>
</organism>
<dbReference type="Proteomes" id="UP000826616">
    <property type="component" value="Chromosome"/>
</dbReference>
<keyword evidence="1" id="KW-0233">DNA recombination</keyword>
<gene>
    <name evidence="3" type="ORF">K3F53_08920</name>
</gene>
<keyword evidence="4" id="KW-1185">Reference proteome</keyword>
<evidence type="ECO:0000256" key="1">
    <source>
        <dbReference type="ARBA" id="ARBA00023172"/>
    </source>
</evidence>